<dbReference type="PROSITE" id="PS50115">
    <property type="entry name" value="ARFGAP"/>
    <property type="match status" value="1"/>
</dbReference>
<feature type="compositionally biased region" description="Low complexity" evidence="2">
    <location>
        <begin position="591"/>
        <end position="607"/>
    </location>
</feature>
<feature type="region of interest" description="Disordered" evidence="2">
    <location>
        <begin position="465"/>
        <end position="510"/>
    </location>
</feature>
<evidence type="ECO:0000259" key="4">
    <source>
        <dbReference type="PROSITE" id="PS50115"/>
    </source>
</evidence>
<dbReference type="GO" id="GO:0008270">
    <property type="term" value="F:zinc ion binding"/>
    <property type="evidence" value="ECO:0007669"/>
    <property type="project" value="UniProtKB-KW"/>
</dbReference>
<dbReference type="InterPro" id="IPR015940">
    <property type="entry name" value="UBA"/>
</dbReference>
<dbReference type="PROSITE" id="PS50030">
    <property type="entry name" value="UBA"/>
    <property type="match status" value="1"/>
</dbReference>
<organism evidence="5">
    <name type="scientific">Candidozyma auris</name>
    <name type="common">Yeast</name>
    <name type="synonym">Candida auris</name>
    <dbReference type="NCBI Taxonomy" id="498019"/>
    <lineage>
        <taxon>Eukaryota</taxon>
        <taxon>Fungi</taxon>
        <taxon>Dikarya</taxon>
        <taxon>Ascomycota</taxon>
        <taxon>Saccharomycotina</taxon>
        <taxon>Pichiomycetes</taxon>
        <taxon>Metschnikowiaceae</taxon>
        <taxon>Candidozyma</taxon>
    </lineage>
</organism>
<evidence type="ECO:0000256" key="1">
    <source>
        <dbReference type="PROSITE-ProRule" id="PRU00288"/>
    </source>
</evidence>
<dbReference type="PRINTS" id="PR00405">
    <property type="entry name" value="REVINTRACTNG"/>
</dbReference>
<dbReference type="InterPro" id="IPR037278">
    <property type="entry name" value="ARFGAP/RecO"/>
</dbReference>
<evidence type="ECO:0000313" key="5">
    <source>
        <dbReference type="EMBL" id="QWW23377.1"/>
    </source>
</evidence>
<protein>
    <submittedName>
        <fullName evidence="5">Uncharacterized protein</fullName>
    </submittedName>
</protein>
<dbReference type="Pfam" id="PF01412">
    <property type="entry name" value="ArfGap"/>
    <property type="match status" value="1"/>
</dbReference>
<dbReference type="GO" id="GO:0005096">
    <property type="term" value="F:GTPase activator activity"/>
    <property type="evidence" value="ECO:0007669"/>
    <property type="project" value="InterPro"/>
</dbReference>
<feature type="region of interest" description="Disordered" evidence="2">
    <location>
        <begin position="1"/>
        <end position="28"/>
    </location>
</feature>
<sequence>MDSLAGYSSDEEPENSQTQKEQQRLPDPRSFVTYSQNFSMKRLGLHSAFAYLPLKLTSETRVLLRECFQNVLESVSKKMPSVKSRYYFHSTEQRRNQLVGRYSLSNKNAMNDIHITLFPNIFGERNKIKNLVRLVERNLKSVEPPADLLATKNSNLGVMIPSQDKVVSFRVDTQLYAYMSSRSGNIFIALNVFGPTRYVESPEKSYLRSLTKMIHDQAEKSQVRYQWENFVGGNMEINKNDGLPEVNYHCSIIIGEVKLFENRLTTEEFAEIQRNIRELDISSIANKLRLECDRFSEGAVVYHMAPAELTAPPELTSYRDTTPWRKRAMFKKREKEASRQLIDLVNNRNNLNRCGECGAEYPTWASWNLGILLCGRCANVHKKVLSVDGPSGRPISRVKSLTLEQWTDEQIDHLRRIGNRKARNKWNPKRVPFPHADDDEEGPVEGYLRDKYIYGRFRDDNIENGDYDDRSARYSDGSGHSTPLGRRSRSSTINSRRSASTRPIPRLSHRKLTSYEQSLYPGQLRQLLTFGYSDRDSALESLILANGDIETALDILENDSKVNPTQSEIPPDLPRRPRPSTAISSVGTSNGTSTAPSSQPASSTGTAEWWNNQPVSAPLSTQQTMQPQQPQIYRYTDPVTGQLSYIDEAGNQYLDPNNPQHQQLLMQQTNPRLAAQQTAKQNIMSLYSNPTGQQTQQGQLQTQQSQATGFQGQPNQFGQASGFQQQGPPVMYGQSQAAMYQQPTYQQGQPQYFG</sequence>
<gene>
    <name evidence="5" type="ORF">CA7LBN_002178</name>
</gene>
<dbReference type="Proteomes" id="UP000825438">
    <property type="component" value="Chromosome II"/>
</dbReference>
<feature type="compositionally biased region" description="Low complexity" evidence="2">
    <location>
        <begin position="691"/>
        <end position="727"/>
    </location>
</feature>
<dbReference type="InterPro" id="IPR051718">
    <property type="entry name" value="ARF_GTPase-activating"/>
</dbReference>
<dbReference type="InterPro" id="IPR001164">
    <property type="entry name" value="ArfGAP_dom"/>
</dbReference>
<keyword evidence="1" id="KW-0862">Zinc</keyword>
<feature type="compositionally biased region" description="Polar residues" evidence="2">
    <location>
        <begin position="581"/>
        <end position="590"/>
    </location>
</feature>
<dbReference type="SUPFAM" id="SSF57863">
    <property type="entry name" value="ArfGap/RecO-like zinc finger"/>
    <property type="match status" value="1"/>
</dbReference>
<keyword evidence="1" id="KW-0479">Metal-binding</keyword>
<evidence type="ECO:0000259" key="3">
    <source>
        <dbReference type="PROSITE" id="PS50030"/>
    </source>
</evidence>
<reference evidence="5" key="1">
    <citation type="submission" date="2021-06" db="EMBL/GenBank/DDBJ databases">
        <title>Candida auris outbreak in lebanese hospital.</title>
        <authorList>
            <person name="Finianos M."/>
        </authorList>
    </citation>
    <scope>NUCLEOTIDE SEQUENCE</scope>
    <source>
        <strain evidence="5">CA7LBN</strain>
    </source>
</reference>
<dbReference type="SUPFAM" id="SSF46934">
    <property type="entry name" value="UBA-like"/>
    <property type="match status" value="1"/>
</dbReference>
<feature type="domain" description="UBA" evidence="3">
    <location>
        <begin position="514"/>
        <end position="559"/>
    </location>
</feature>
<dbReference type="SMART" id="SM00105">
    <property type="entry name" value="ArfGap"/>
    <property type="match status" value="1"/>
</dbReference>
<name>A0A8F2W0H2_CANAR</name>
<dbReference type="Gene3D" id="1.10.220.150">
    <property type="entry name" value="Arf GTPase activating protein"/>
    <property type="match status" value="1"/>
</dbReference>
<accession>A0A8F2W0H2</accession>
<dbReference type="CDD" id="cd08204">
    <property type="entry name" value="ArfGap"/>
    <property type="match status" value="1"/>
</dbReference>
<dbReference type="GO" id="GO:0005737">
    <property type="term" value="C:cytoplasm"/>
    <property type="evidence" value="ECO:0007669"/>
    <property type="project" value="TreeGrafter"/>
</dbReference>
<dbReference type="AlphaFoldDB" id="A0A8F2W0H2"/>
<feature type="region of interest" description="Disordered" evidence="2">
    <location>
        <begin position="557"/>
        <end position="612"/>
    </location>
</feature>
<evidence type="ECO:0000256" key="2">
    <source>
        <dbReference type="SAM" id="MobiDB-lite"/>
    </source>
</evidence>
<dbReference type="PANTHER" id="PTHR45705:SF9">
    <property type="entry name" value="PROTEIN GTS1"/>
    <property type="match status" value="1"/>
</dbReference>
<feature type="domain" description="Arf-GAP" evidence="4">
    <location>
        <begin position="339"/>
        <end position="467"/>
    </location>
</feature>
<feature type="region of interest" description="Disordered" evidence="2">
    <location>
        <begin position="688"/>
        <end position="730"/>
    </location>
</feature>
<dbReference type="InterPro" id="IPR009060">
    <property type="entry name" value="UBA-like_sf"/>
</dbReference>
<keyword evidence="1" id="KW-0863">Zinc-finger</keyword>
<feature type="compositionally biased region" description="Low complexity" evidence="2">
    <location>
        <begin position="490"/>
        <end position="502"/>
    </location>
</feature>
<dbReference type="EMBL" id="CP076750">
    <property type="protein sequence ID" value="QWW23377.1"/>
    <property type="molecule type" value="Genomic_DNA"/>
</dbReference>
<proteinExistence type="predicted"/>
<dbReference type="Gene3D" id="1.10.8.10">
    <property type="entry name" value="DNA helicase RuvA subunit, C-terminal domain"/>
    <property type="match status" value="1"/>
</dbReference>
<dbReference type="PANTHER" id="PTHR45705">
    <property type="entry name" value="FI20236P1"/>
    <property type="match status" value="1"/>
</dbReference>
<dbReference type="InterPro" id="IPR038508">
    <property type="entry name" value="ArfGAP_dom_sf"/>
</dbReference>